<gene>
    <name evidence="1" type="ORF">Val02_62020</name>
</gene>
<protein>
    <recommendedName>
        <fullName evidence="3">Methane oxygenase PmoA</fullName>
    </recommendedName>
</protein>
<evidence type="ECO:0008006" key="3">
    <source>
        <dbReference type="Google" id="ProtNLM"/>
    </source>
</evidence>
<organism evidence="1 2">
    <name type="scientific">Virgisporangium aliadipatigenens</name>
    <dbReference type="NCBI Taxonomy" id="741659"/>
    <lineage>
        <taxon>Bacteria</taxon>
        <taxon>Bacillati</taxon>
        <taxon>Actinomycetota</taxon>
        <taxon>Actinomycetes</taxon>
        <taxon>Micromonosporales</taxon>
        <taxon>Micromonosporaceae</taxon>
        <taxon>Virgisporangium</taxon>
    </lineage>
</organism>
<proteinExistence type="predicted"/>
<dbReference type="InterPro" id="IPR029475">
    <property type="entry name" value="DUF6807"/>
</dbReference>
<comment type="caution">
    <text evidence="1">The sequence shown here is derived from an EMBL/GenBank/DDBJ whole genome shotgun (WGS) entry which is preliminary data.</text>
</comment>
<evidence type="ECO:0000313" key="1">
    <source>
        <dbReference type="EMBL" id="GIJ49316.1"/>
    </source>
</evidence>
<keyword evidence="2" id="KW-1185">Reference proteome</keyword>
<dbReference type="RefSeq" id="WP_203902790.1">
    <property type="nucleotide sequence ID" value="NZ_BOPF01000026.1"/>
</dbReference>
<evidence type="ECO:0000313" key="2">
    <source>
        <dbReference type="Proteomes" id="UP000619260"/>
    </source>
</evidence>
<dbReference type="EMBL" id="BOPF01000026">
    <property type="protein sequence ID" value="GIJ49316.1"/>
    <property type="molecule type" value="Genomic_DNA"/>
</dbReference>
<dbReference type="AlphaFoldDB" id="A0A8J4DTI0"/>
<reference evidence="1" key="1">
    <citation type="submission" date="2021-01" db="EMBL/GenBank/DDBJ databases">
        <title>Whole genome shotgun sequence of Virgisporangium aliadipatigenens NBRC 105644.</title>
        <authorList>
            <person name="Komaki H."/>
            <person name="Tamura T."/>
        </authorList>
    </citation>
    <scope>NUCLEOTIDE SEQUENCE</scope>
    <source>
        <strain evidence="1">NBRC 105644</strain>
    </source>
</reference>
<sequence length="303" mass="32809">MTEPIPAGLGVVHEHGRSVRVTWHGRPLARYVYVPWEAQLESPRPYVHPLWTLDGRPVSLYRPHDHVWHKGISLALSNVGTENFWGGPTYLRAEGGYAQLPNNGTQAHEAFDEVGVADGVVTIAQRLRWVTEAGASVLTERRRITFDADPDSGAWRLGFTSTVDNVSGVPIPFGSPTTEGRPDAGYSGLFWRGPRSFSGGGVLTPDRAGADDLNGTVAPWMAFTGRHDGDGTHSTLLFVNRPGPVEWFVRSEVFAVVCPAPFFSAVHTLPAGGTLEFAHDVWVADGALDAAACEQLAKREPPA</sequence>
<dbReference type="Proteomes" id="UP000619260">
    <property type="component" value="Unassembled WGS sequence"/>
</dbReference>
<accession>A0A8J4DTI0</accession>
<dbReference type="Pfam" id="PF14100">
    <property type="entry name" value="DUF6807"/>
    <property type="match status" value="1"/>
</dbReference>
<name>A0A8J4DTI0_9ACTN</name>